<dbReference type="EC" id="3.4.21.105" evidence="10"/>
<keyword evidence="3 7" id="KW-0812">Transmembrane</keyword>
<evidence type="ECO:0000256" key="5">
    <source>
        <dbReference type="ARBA" id="ARBA00022989"/>
    </source>
</evidence>
<keyword evidence="4 10" id="KW-0378">Hydrolase</keyword>
<keyword evidence="11" id="KW-1185">Reference proteome</keyword>
<evidence type="ECO:0000256" key="2">
    <source>
        <dbReference type="ARBA" id="ARBA00009045"/>
    </source>
</evidence>
<feature type="transmembrane region" description="Helical" evidence="7">
    <location>
        <begin position="199"/>
        <end position="217"/>
    </location>
</feature>
<feature type="transmembrane region" description="Helical" evidence="7">
    <location>
        <begin position="140"/>
        <end position="163"/>
    </location>
</feature>
<feature type="transmembrane region" description="Helical" evidence="7">
    <location>
        <begin position="175"/>
        <end position="193"/>
    </location>
</feature>
<feature type="transmembrane region" description="Helical" evidence="7">
    <location>
        <begin position="224"/>
        <end position="247"/>
    </location>
</feature>
<sequence length="278" mass="30505">MQPVMLLPLDADTRPLRQALWQHRIGHRITRETEGQLLWLADPAHHAALNEVVGRWQRGESLTPAPERRQSGRSGLTALTRRVPVTATTLGLCLIIFALIGVLGDWLIVQLTIVPIGIAGEDLVYGTLGQGLAGGQLWRLISPAFLHFGWMHLIFNLMWVWFFGRQVEVLQGSRWMLALVLAAGVGANLAQYATGTALFGGMSGVVYALLGHVWIMSRRRPNSGFFVPAMLVVFMLGWMVFTMTAMAEQVGFGNVANEAHLGGLLVGLATGWFASSRR</sequence>
<dbReference type="InterPro" id="IPR031976">
    <property type="entry name" value="NRho"/>
</dbReference>
<feature type="transmembrane region" description="Helical" evidence="7">
    <location>
        <begin position="90"/>
        <end position="120"/>
    </location>
</feature>
<name>A0ABY9YX80_9GAMM</name>
<evidence type="ECO:0000256" key="7">
    <source>
        <dbReference type="SAM" id="Phobius"/>
    </source>
</evidence>
<keyword evidence="6 7" id="KW-0472">Membrane</keyword>
<dbReference type="SUPFAM" id="SSF144091">
    <property type="entry name" value="Rhomboid-like"/>
    <property type="match status" value="1"/>
</dbReference>
<feature type="domain" description="Rhomboid protease N-terminal" evidence="9">
    <location>
        <begin position="4"/>
        <end position="61"/>
    </location>
</feature>
<gene>
    <name evidence="10" type="ORF">P1P91_09855</name>
</gene>
<dbReference type="Gene3D" id="1.20.1540.10">
    <property type="entry name" value="Rhomboid-like"/>
    <property type="match status" value="1"/>
</dbReference>
<feature type="domain" description="Peptidase S54 rhomboid" evidence="8">
    <location>
        <begin position="135"/>
        <end position="276"/>
    </location>
</feature>
<evidence type="ECO:0000256" key="3">
    <source>
        <dbReference type="ARBA" id="ARBA00022692"/>
    </source>
</evidence>
<feature type="transmembrane region" description="Helical" evidence="7">
    <location>
        <begin position="259"/>
        <end position="275"/>
    </location>
</feature>
<comment type="similarity">
    <text evidence="2">Belongs to the peptidase S54 family.</text>
</comment>
<dbReference type="Pfam" id="PF16733">
    <property type="entry name" value="NRho"/>
    <property type="match status" value="1"/>
</dbReference>
<evidence type="ECO:0000313" key="11">
    <source>
        <dbReference type="Proteomes" id="UP001301869"/>
    </source>
</evidence>
<dbReference type="RefSeq" id="WP_311882316.1">
    <property type="nucleotide sequence ID" value="NZ_CP119391.1"/>
</dbReference>
<dbReference type="Gene3D" id="3.30.70.2080">
    <property type="match status" value="1"/>
</dbReference>
<protein>
    <submittedName>
        <fullName evidence="10">Rhomboid family intramembrane serine protease</fullName>
        <ecNumber evidence="10">3.4.21.105</ecNumber>
    </submittedName>
</protein>
<evidence type="ECO:0000313" key="10">
    <source>
        <dbReference type="EMBL" id="WNK19178.1"/>
    </source>
</evidence>
<dbReference type="Pfam" id="PF01694">
    <property type="entry name" value="Rhomboid"/>
    <property type="match status" value="1"/>
</dbReference>
<dbReference type="PANTHER" id="PTHR43731:SF14">
    <property type="entry name" value="PRESENILIN-ASSOCIATED RHOMBOID-LIKE PROTEIN, MITOCHONDRIAL"/>
    <property type="match status" value="1"/>
</dbReference>
<dbReference type="InterPro" id="IPR035952">
    <property type="entry name" value="Rhomboid-like_sf"/>
</dbReference>
<evidence type="ECO:0000259" key="8">
    <source>
        <dbReference type="Pfam" id="PF01694"/>
    </source>
</evidence>
<evidence type="ECO:0000256" key="6">
    <source>
        <dbReference type="ARBA" id="ARBA00023136"/>
    </source>
</evidence>
<dbReference type="GO" id="GO:0006508">
    <property type="term" value="P:proteolysis"/>
    <property type="evidence" value="ECO:0007669"/>
    <property type="project" value="UniProtKB-KW"/>
</dbReference>
<accession>A0ABY9YX80</accession>
<reference evidence="10 11" key="1">
    <citation type="submission" date="2023-03" db="EMBL/GenBank/DDBJ databases">
        <title>Halomonas sp. nov., isolated from Korean tranditional fermented seafood 'Jeotgal'.</title>
        <authorList>
            <person name="Kim B."/>
            <person name="Shin N.-R."/>
        </authorList>
    </citation>
    <scope>NUCLEOTIDE SEQUENCE [LARGE SCALE GENOMIC DNA]</scope>
    <source>
        <strain evidence="10 11">SG2L-4</strain>
    </source>
</reference>
<dbReference type="InterPro" id="IPR038244">
    <property type="entry name" value="NRho_sf"/>
</dbReference>
<dbReference type="InterPro" id="IPR050925">
    <property type="entry name" value="Rhomboid_protease_S54"/>
</dbReference>
<comment type="subcellular location">
    <subcellularLocation>
        <location evidence="1">Membrane</location>
        <topology evidence="1">Multi-pass membrane protein</topology>
    </subcellularLocation>
</comment>
<dbReference type="Proteomes" id="UP001301869">
    <property type="component" value="Chromosome"/>
</dbReference>
<keyword evidence="10" id="KW-0645">Protease</keyword>
<evidence type="ECO:0000256" key="1">
    <source>
        <dbReference type="ARBA" id="ARBA00004141"/>
    </source>
</evidence>
<dbReference type="PANTHER" id="PTHR43731">
    <property type="entry name" value="RHOMBOID PROTEASE"/>
    <property type="match status" value="1"/>
</dbReference>
<dbReference type="GO" id="GO:0008233">
    <property type="term" value="F:peptidase activity"/>
    <property type="evidence" value="ECO:0007669"/>
    <property type="project" value="UniProtKB-KW"/>
</dbReference>
<keyword evidence="5 7" id="KW-1133">Transmembrane helix</keyword>
<dbReference type="EMBL" id="CP119391">
    <property type="protein sequence ID" value="WNK19178.1"/>
    <property type="molecule type" value="Genomic_DNA"/>
</dbReference>
<dbReference type="InterPro" id="IPR022764">
    <property type="entry name" value="Peptidase_S54_rhomboid_dom"/>
</dbReference>
<proteinExistence type="inferred from homology"/>
<evidence type="ECO:0000259" key="9">
    <source>
        <dbReference type="Pfam" id="PF16733"/>
    </source>
</evidence>
<evidence type="ECO:0000256" key="4">
    <source>
        <dbReference type="ARBA" id="ARBA00022801"/>
    </source>
</evidence>
<organism evidence="10 11">
    <name type="scientific">Halomonas piscis</name>
    <dbReference type="NCBI Taxonomy" id="3031727"/>
    <lineage>
        <taxon>Bacteria</taxon>
        <taxon>Pseudomonadati</taxon>
        <taxon>Pseudomonadota</taxon>
        <taxon>Gammaproteobacteria</taxon>
        <taxon>Oceanospirillales</taxon>
        <taxon>Halomonadaceae</taxon>
        <taxon>Halomonas</taxon>
    </lineage>
</organism>